<feature type="domain" description="Solute-binding protein family 3/N-terminal" evidence="5">
    <location>
        <begin position="24"/>
        <end position="262"/>
    </location>
</feature>
<keyword evidence="7" id="KW-1185">Reference proteome</keyword>
<comment type="subcellular location">
    <subcellularLocation>
        <location evidence="1">Periplasm</location>
    </subcellularLocation>
</comment>
<evidence type="ECO:0000313" key="7">
    <source>
        <dbReference type="Proteomes" id="UP000625316"/>
    </source>
</evidence>
<accession>A0A928VGF0</accession>
<proteinExistence type="inferred from homology"/>
<dbReference type="InterPro" id="IPR015168">
    <property type="entry name" value="SsuA/THI5"/>
</dbReference>
<dbReference type="Proteomes" id="UP000625316">
    <property type="component" value="Unassembled WGS sequence"/>
</dbReference>
<feature type="chain" id="PRO_5037089557" evidence="4">
    <location>
        <begin position="20"/>
        <end position="333"/>
    </location>
</feature>
<dbReference type="Gene3D" id="3.40.190.10">
    <property type="entry name" value="Periplasmic binding protein-like II"/>
    <property type="match status" value="2"/>
</dbReference>
<sequence>MFRLLRRKFASLLSVVALATATLFLTVACSGQGSNQSAPIAIATLPWVGYSGQYIGVAKGFFKEQGLNIQDVAFQSSSDQIAAFLSKKIDIAWITSGDAVQVAAKEPTAKIIYTADYSNGGDGIIGRDINSAADLKGKTVAREDILFTKLFLRAYLKQGGLTEKDITLKNMTADAAATAFAAKQVDAAVSFEPYLRKAAKEGGGSVIFSSEGTNLIADVLVVREDLIKSRKADLEKYLKAVDKGVKLLLADDAEALKIVGSKLGVTPDEVKEQKALVKVFDIEANKTIAFNPDNPQNIMGNLELTAKAAYDFKVSDKVIDITTFADESLIKAL</sequence>
<dbReference type="AlphaFoldDB" id="A0A928VGF0"/>
<protein>
    <submittedName>
        <fullName evidence="6">ABC transporter substrate-binding protein</fullName>
    </submittedName>
</protein>
<dbReference type="SUPFAM" id="SSF53850">
    <property type="entry name" value="Periplasmic binding protein-like II"/>
    <property type="match status" value="1"/>
</dbReference>
<feature type="signal peptide" evidence="4">
    <location>
        <begin position="1"/>
        <end position="19"/>
    </location>
</feature>
<keyword evidence="3 4" id="KW-0732">Signal</keyword>
<gene>
    <name evidence="6" type="ORF">IQ266_00060</name>
</gene>
<dbReference type="PANTHER" id="PTHR30024:SF47">
    <property type="entry name" value="TAURINE-BINDING PERIPLASMIC PROTEIN"/>
    <property type="match status" value="1"/>
</dbReference>
<comment type="caution">
    <text evidence="6">The sequence shown here is derived from an EMBL/GenBank/DDBJ whole genome shotgun (WGS) entry which is preliminary data.</text>
</comment>
<evidence type="ECO:0000256" key="4">
    <source>
        <dbReference type="SAM" id="SignalP"/>
    </source>
</evidence>
<reference evidence="6" key="1">
    <citation type="submission" date="2020-10" db="EMBL/GenBank/DDBJ databases">
        <authorList>
            <person name="Castelo-Branco R."/>
            <person name="Eusebio N."/>
            <person name="Adriana R."/>
            <person name="Vieira A."/>
            <person name="Brugerolle De Fraissinette N."/>
            <person name="Rezende De Castro R."/>
            <person name="Schneider M.P."/>
            <person name="Vasconcelos V."/>
            <person name="Leao P.N."/>
        </authorList>
    </citation>
    <scope>NUCLEOTIDE SEQUENCE</scope>
    <source>
        <strain evidence="6">LEGE 11480</strain>
    </source>
</reference>
<organism evidence="6 7">
    <name type="scientific">Romeriopsis navalis LEGE 11480</name>
    <dbReference type="NCBI Taxonomy" id="2777977"/>
    <lineage>
        <taxon>Bacteria</taxon>
        <taxon>Bacillati</taxon>
        <taxon>Cyanobacteriota</taxon>
        <taxon>Cyanophyceae</taxon>
        <taxon>Leptolyngbyales</taxon>
        <taxon>Leptolyngbyaceae</taxon>
        <taxon>Romeriopsis</taxon>
        <taxon>Romeriopsis navalis</taxon>
    </lineage>
</organism>
<name>A0A928VGF0_9CYAN</name>
<dbReference type="InterPro" id="IPR001638">
    <property type="entry name" value="Solute-binding_3/MltF_N"/>
</dbReference>
<dbReference type="GO" id="GO:0042597">
    <property type="term" value="C:periplasmic space"/>
    <property type="evidence" value="ECO:0007669"/>
    <property type="project" value="UniProtKB-SubCell"/>
</dbReference>
<dbReference type="EMBL" id="JADEXQ010000001">
    <property type="protein sequence ID" value="MBE9028146.1"/>
    <property type="molecule type" value="Genomic_DNA"/>
</dbReference>
<dbReference type="PANTHER" id="PTHR30024">
    <property type="entry name" value="ALIPHATIC SULFONATES-BINDING PROTEIN-RELATED"/>
    <property type="match status" value="1"/>
</dbReference>
<dbReference type="Pfam" id="PF09084">
    <property type="entry name" value="NMT1"/>
    <property type="match status" value="1"/>
</dbReference>
<evidence type="ECO:0000256" key="3">
    <source>
        <dbReference type="ARBA" id="ARBA00022729"/>
    </source>
</evidence>
<dbReference type="RefSeq" id="WP_264322968.1">
    <property type="nucleotide sequence ID" value="NZ_JADEXQ010000001.1"/>
</dbReference>
<evidence type="ECO:0000256" key="2">
    <source>
        <dbReference type="ARBA" id="ARBA00010742"/>
    </source>
</evidence>
<dbReference type="PROSITE" id="PS51257">
    <property type="entry name" value="PROKAR_LIPOPROTEIN"/>
    <property type="match status" value="1"/>
</dbReference>
<comment type="similarity">
    <text evidence="2">Belongs to the bacterial solute-binding protein SsuA/TauA family.</text>
</comment>
<evidence type="ECO:0000313" key="6">
    <source>
        <dbReference type="EMBL" id="MBE9028146.1"/>
    </source>
</evidence>
<evidence type="ECO:0000259" key="5">
    <source>
        <dbReference type="SMART" id="SM00062"/>
    </source>
</evidence>
<dbReference type="SMART" id="SM00062">
    <property type="entry name" value="PBPb"/>
    <property type="match status" value="1"/>
</dbReference>
<evidence type="ECO:0000256" key="1">
    <source>
        <dbReference type="ARBA" id="ARBA00004418"/>
    </source>
</evidence>